<proteinExistence type="inferred from homology"/>
<gene>
    <name evidence="6" type="ORF">A2227_02890</name>
</gene>
<dbReference type="InterPro" id="IPR003593">
    <property type="entry name" value="AAA+_ATPase"/>
</dbReference>
<name>A0A1F5SHH1_9BACT</name>
<evidence type="ECO:0000259" key="5">
    <source>
        <dbReference type="PROSITE" id="PS50893"/>
    </source>
</evidence>
<dbReference type="InterPro" id="IPR027417">
    <property type="entry name" value="P-loop_NTPase"/>
</dbReference>
<dbReference type="Pfam" id="PF00005">
    <property type="entry name" value="ABC_tran"/>
    <property type="match status" value="1"/>
</dbReference>
<dbReference type="SUPFAM" id="SSF52540">
    <property type="entry name" value="P-loop containing nucleoside triphosphate hydrolases"/>
    <property type="match status" value="1"/>
</dbReference>
<evidence type="ECO:0000313" key="7">
    <source>
        <dbReference type="Proteomes" id="UP000178367"/>
    </source>
</evidence>
<keyword evidence="2" id="KW-0813">Transport</keyword>
<evidence type="ECO:0000256" key="4">
    <source>
        <dbReference type="ARBA" id="ARBA00022840"/>
    </source>
</evidence>
<sequence length="309" mass="34659">MIEIKNLTKRFGNTVILDNINLEVKKGEILGFLGPNGAGKSTTMKIITSFWSPTSGSIKIDGLDVTTDSLKTRTKIGYLPETVPLYDDMRVYEYLKFIAEVRGIAKEDMKKRLKEVVEACGLKKVLLKPIEELSKGYRQRVGLAQAIMHEPDILILDEPTTGLDPNQIVEIRDLIKKIGKEKTVIFSTHILSEVSATCDRVLIINNGKIVGEGSPADLMAKAGGREIIYVKIKGPKDAVLSKLKEMDNVEKAEMKDRESDDVYGYEITPKEGVDLREYLSMTVMNNNWSILEFNKKSASLEDVFRELTK</sequence>
<evidence type="ECO:0000256" key="2">
    <source>
        <dbReference type="ARBA" id="ARBA00022448"/>
    </source>
</evidence>
<dbReference type="InterPro" id="IPR003439">
    <property type="entry name" value="ABC_transporter-like_ATP-bd"/>
</dbReference>
<accession>A0A1F5SHH1</accession>
<reference evidence="6 7" key="1">
    <citation type="journal article" date="2016" name="Nat. Commun.">
        <title>Thousands of microbial genomes shed light on interconnected biogeochemical processes in an aquifer system.</title>
        <authorList>
            <person name="Anantharaman K."/>
            <person name="Brown C.T."/>
            <person name="Hug L.A."/>
            <person name="Sharon I."/>
            <person name="Castelle C.J."/>
            <person name="Probst A.J."/>
            <person name="Thomas B.C."/>
            <person name="Singh A."/>
            <person name="Wilkins M.J."/>
            <person name="Karaoz U."/>
            <person name="Brodie E.L."/>
            <person name="Williams K.H."/>
            <person name="Hubbard S.S."/>
            <person name="Banfield J.F."/>
        </authorList>
    </citation>
    <scope>NUCLEOTIDE SEQUENCE [LARGE SCALE GENOMIC DNA]</scope>
</reference>
<dbReference type="CDD" id="cd03230">
    <property type="entry name" value="ABC_DR_subfamily_A"/>
    <property type="match status" value="1"/>
</dbReference>
<evidence type="ECO:0000256" key="3">
    <source>
        <dbReference type="ARBA" id="ARBA00022741"/>
    </source>
</evidence>
<dbReference type="PANTHER" id="PTHR42711">
    <property type="entry name" value="ABC TRANSPORTER ATP-BINDING PROTEIN"/>
    <property type="match status" value="1"/>
</dbReference>
<protein>
    <submittedName>
        <fullName evidence="6">ABC transporter</fullName>
    </submittedName>
</protein>
<comment type="similarity">
    <text evidence="1">Belongs to the ABC transporter superfamily.</text>
</comment>
<dbReference type="STRING" id="1797994.A2227_02890"/>
<dbReference type="GO" id="GO:0005524">
    <property type="term" value="F:ATP binding"/>
    <property type="evidence" value="ECO:0007669"/>
    <property type="project" value="UniProtKB-KW"/>
</dbReference>
<dbReference type="InterPro" id="IPR050763">
    <property type="entry name" value="ABC_transporter_ATP-binding"/>
</dbReference>
<evidence type="ECO:0000313" key="6">
    <source>
        <dbReference type="EMBL" id="OGF26140.1"/>
    </source>
</evidence>
<dbReference type="EMBL" id="MFGB01000017">
    <property type="protein sequence ID" value="OGF26140.1"/>
    <property type="molecule type" value="Genomic_DNA"/>
</dbReference>
<evidence type="ECO:0000256" key="1">
    <source>
        <dbReference type="ARBA" id="ARBA00005417"/>
    </source>
</evidence>
<dbReference type="PANTHER" id="PTHR42711:SF5">
    <property type="entry name" value="ABC TRANSPORTER ATP-BINDING PROTEIN NATA"/>
    <property type="match status" value="1"/>
</dbReference>
<dbReference type="AlphaFoldDB" id="A0A1F5SHH1"/>
<dbReference type="SMART" id="SM00382">
    <property type="entry name" value="AAA"/>
    <property type="match status" value="1"/>
</dbReference>
<dbReference type="PROSITE" id="PS50893">
    <property type="entry name" value="ABC_TRANSPORTER_2"/>
    <property type="match status" value="1"/>
</dbReference>
<keyword evidence="3" id="KW-0547">Nucleotide-binding</keyword>
<keyword evidence="4" id="KW-0067">ATP-binding</keyword>
<feature type="domain" description="ABC transporter" evidence="5">
    <location>
        <begin position="2"/>
        <end position="231"/>
    </location>
</feature>
<dbReference type="Gene3D" id="3.40.50.300">
    <property type="entry name" value="P-loop containing nucleotide triphosphate hydrolases"/>
    <property type="match status" value="1"/>
</dbReference>
<dbReference type="Proteomes" id="UP000178367">
    <property type="component" value="Unassembled WGS sequence"/>
</dbReference>
<comment type="caution">
    <text evidence="6">The sequence shown here is derived from an EMBL/GenBank/DDBJ whole genome shotgun (WGS) entry which is preliminary data.</text>
</comment>
<dbReference type="GO" id="GO:0016887">
    <property type="term" value="F:ATP hydrolysis activity"/>
    <property type="evidence" value="ECO:0007669"/>
    <property type="project" value="InterPro"/>
</dbReference>
<organism evidence="6 7">
    <name type="scientific">Candidatus Falkowbacteria bacterium RIFOXYA2_FULL_47_19</name>
    <dbReference type="NCBI Taxonomy" id="1797994"/>
    <lineage>
        <taxon>Bacteria</taxon>
        <taxon>Candidatus Falkowiibacteriota</taxon>
    </lineage>
</organism>